<proteinExistence type="predicted"/>
<evidence type="ECO:0000313" key="3">
    <source>
        <dbReference type="EMBL" id="MDI9261329.1"/>
    </source>
</evidence>
<dbReference type="EMBL" id="JASGCB010000048">
    <property type="protein sequence ID" value="MDI9261329.1"/>
    <property type="molecule type" value="Genomic_DNA"/>
</dbReference>
<evidence type="ECO:0000313" key="4">
    <source>
        <dbReference type="Proteomes" id="UP001529245"/>
    </source>
</evidence>
<reference evidence="3 4" key="1">
    <citation type="submission" date="2023-04" db="EMBL/GenBank/DDBJ databases">
        <title>A. sendaiensis sub sp. chiapanensis a novel subspecie with specific adaptation in bacterial cell wall isolated from an active volcano.</title>
        <authorList>
            <person name="Alvarez Gutierrez P.E."/>
            <person name="Ortiz Cortes L.Y."/>
        </authorList>
    </citation>
    <scope>NUCLEOTIDE SEQUENCE [LARGE SCALE GENOMIC DNA]</scope>
    <source>
        <strain evidence="3 4">PA2</strain>
    </source>
</reference>
<dbReference type="RefSeq" id="WP_283204722.1">
    <property type="nucleotide sequence ID" value="NZ_JASGCB010000048.1"/>
</dbReference>
<dbReference type="Proteomes" id="UP001529245">
    <property type="component" value="Unassembled WGS sequence"/>
</dbReference>
<feature type="signal peptide" evidence="2">
    <location>
        <begin position="1"/>
        <end position="29"/>
    </location>
</feature>
<feature type="coiled-coil region" evidence="1">
    <location>
        <begin position="106"/>
        <end position="133"/>
    </location>
</feature>
<name>A0ABT6Y1U4_ALISE</name>
<sequence>MRKRILATSFASALALGAVVSLAAPSAFAATRSAHFTNRAPFDRIPSRAVSLQQVEANASIVNTLYQQYESLLPSSSSTSTLPSAITNLISELQTDISNLQSVTSVSDAQQTIQQIEQEIQQAESQLRSTDSLSNLEQQISTDYTSFTNDLSTVENASSPTASQLTQVWSLENRLENELRRAIIDLGGTPTITGSTAS</sequence>
<keyword evidence="1" id="KW-0175">Coiled coil</keyword>
<gene>
    <name evidence="3" type="ORF">QID03_14300</name>
</gene>
<feature type="chain" id="PRO_5047531494" evidence="2">
    <location>
        <begin position="30"/>
        <end position="198"/>
    </location>
</feature>
<evidence type="ECO:0000256" key="1">
    <source>
        <dbReference type="SAM" id="Coils"/>
    </source>
</evidence>
<accession>A0ABT6Y1U4</accession>
<protein>
    <submittedName>
        <fullName evidence="3">Uncharacterized protein</fullName>
    </submittedName>
</protein>
<keyword evidence="2" id="KW-0732">Signal</keyword>
<comment type="caution">
    <text evidence="3">The sequence shown here is derived from an EMBL/GenBank/DDBJ whole genome shotgun (WGS) entry which is preliminary data.</text>
</comment>
<keyword evidence="4" id="KW-1185">Reference proteome</keyword>
<organism evidence="3 4">
    <name type="scientific">Alicyclobacillus sendaiensis PA2</name>
    <dbReference type="NCBI Taxonomy" id="3029425"/>
    <lineage>
        <taxon>Bacteria</taxon>
        <taxon>Bacillati</taxon>
        <taxon>Bacillota</taxon>
        <taxon>Bacilli</taxon>
        <taxon>Bacillales</taxon>
        <taxon>Alicyclobacillaceae</taxon>
        <taxon>Alicyclobacillus</taxon>
    </lineage>
</organism>
<evidence type="ECO:0000256" key="2">
    <source>
        <dbReference type="SAM" id="SignalP"/>
    </source>
</evidence>